<gene>
    <name evidence="2" type="ORF">L211DRAFT_848539</name>
</gene>
<sequence>MTTAINTARGSTEVHPFRRPQSWYNNRVKPGLPMLLAKTIAKNLKLSVPTVKVLLGYHVNYGPAMDTPDIADFIKHLKTVHGNISSADQLAAANEQIQATITLTGERELAQIAGDCHIPKYHGGAFWCGFCRKVIKLNGKMRLEEPSPGKAPGVSSAKDVEESSDEEDGDADFNESSPRDDKLNQHVCRATPGNHSSNGWKAQRRNQLRLRRRGIVLSSLRQPSPLRELHTKTCRQET</sequence>
<evidence type="ECO:0000313" key="3">
    <source>
        <dbReference type="Proteomes" id="UP000267821"/>
    </source>
</evidence>
<evidence type="ECO:0000256" key="1">
    <source>
        <dbReference type="SAM" id="MobiDB-lite"/>
    </source>
</evidence>
<evidence type="ECO:0000313" key="2">
    <source>
        <dbReference type="EMBL" id="RPB24704.1"/>
    </source>
</evidence>
<dbReference type="OrthoDB" id="6077919at2759"/>
<feature type="compositionally biased region" description="Acidic residues" evidence="1">
    <location>
        <begin position="162"/>
        <end position="173"/>
    </location>
</feature>
<feature type="compositionally biased region" description="Basic and acidic residues" evidence="1">
    <location>
        <begin position="227"/>
        <end position="238"/>
    </location>
</feature>
<reference evidence="2 3" key="1">
    <citation type="journal article" date="2018" name="Nat. Ecol. Evol.">
        <title>Pezizomycetes genomes reveal the molecular basis of ectomycorrhizal truffle lifestyle.</title>
        <authorList>
            <person name="Murat C."/>
            <person name="Payen T."/>
            <person name="Noel B."/>
            <person name="Kuo A."/>
            <person name="Morin E."/>
            <person name="Chen J."/>
            <person name="Kohler A."/>
            <person name="Krizsan K."/>
            <person name="Balestrini R."/>
            <person name="Da Silva C."/>
            <person name="Montanini B."/>
            <person name="Hainaut M."/>
            <person name="Levati E."/>
            <person name="Barry K.W."/>
            <person name="Belfiori B."/>
            <person name="Cichocki N."/>
            <person name="Clum A."/>
            <person name="Dockter R.B."/>
            <person name="Fauchery L."/>
            <person name="Guy J."/>
            <person name="Iotti M."/>
            <person name="Le Tacon F."/>
            <person name="Lindquist E.A."/>
            <person name="Lipzen A."/>
            <person name="Malagnac F."/>
            <person name="Mello A."/>
            <person name="Molinier V."/>
            <person name="Miyauchi S."/>
            <person name="Poulain J."/>
            <person name="Riccioni C."/>
            <person name="Rubini A."/>
            <person name="Sitrit Y."/>
            <person name="Splivallo R."/>
            <person name="Traeger S."/>
            <person name="Wang M."/>
            <person name="Zifcakova L."/>
            <person name="Wipf D."/>
            <person name="Zambonelli A."/>
            <person name="Paolocci F."/>
            <person name="Nowrousian M."/>
            <person name="Ottonello S."/>
            <person name="Baldrian P."/>
            <person name="Spatafora J.W."/>
            <person name="Henrissat B."/>
            <person name="Nagy L.G."/>
            <person name="Aury J.M."/>
            <person name="Wincker P."/>
            <person name="Grigoriev I.V."/>
            <person name="Bonfante P."/>
            <person name="Martin F.M."/>
        </authorList>
    </citation>
    <scope>NUCLEOTIDE SEQUENCE [LARGE SCALE GENOMIC DNA]</scope>
    <source>
        <strain evidence="2 3">ATCC MYA-4762</strain>
    </source>
</reference>
<protein>
    <submittedName>
        <fullName evidence="2">Uncharacterized protein</fullName>
    </submittedName>
</protein>
<keyword evidence="3" id="KW-1185">Reference proteome</keyword>
<proteinExistence type="predicted"/>
<organism evidence="2 3">
    <name type="scientific">Terfezia boudieri ATCC MYA-4762</name>
    <dbReference type="NCBI Taxonomy" id="1051890"/>
    <lineage>
        <taxon>Eukaryota</taxon>
        <taxon>Fungi</taxon>
        <taxon>Dikarya</taxon>
        <taxon>Ascomycota</taxon>
        <taxon>Pezizomycotina</taxon>
        <taxon>Pezizomycetes</taxon>
        <taxon>Pezizales</taxon>
        <taxon>Pezizaceae</taxon>
        <taxon>Terfezia</taxon>
    </lineage>
</organism>
<feature type="compositionally biased region" description="Basic residues" evidence="1">
    <location>
        <begin position="202"/>
        <end position="214"/>
    </location>
</feature>
<dbReference type="AlphaFoldDB" id="A0A3N4LP90"/>
<feature type="region of interest" description="Disordered" evidence="1">
    <location>
        <begin position="143"/>
        <end position="238"/>
    </location>
</feature>
<dbReference type="InParanoid" id="A0A3N4LP90"/>
<name>A0A3N4LP90_9PEZI</name>
<accession>A0A3N4LP90</accession>
<dbReference type="Proteomes" id="UP000267821">
    <property type="component" value="Unassembled WGS sequence"/>
</dbReference>
<dbReference type="EMBL" id="ML121540">
    <property type="protein sequence ID" value="RPB24704.1"/>
    <property type="molecule type" value="Genomic_DNA"/>
</dbReference>